<sequence>MGQDTDITMQVDTKNINKHNVDSHVTLTDNRSNKQPSKDPKNFTSQISKGKKVTWSGNARDESDDTIQITNITKKETHEPELLQSRGKGPDSNGKYKANVKDEFIKGVEGYYIEFTINHNKHSVYRVDPKLAMEEN</sequence>
<dbReference type="EMBL" id="FNUG01000003">
    <property type="protein sequence ID" value="SEE95637.1"/>
    <property type="molecule type" value="Genomic_DNA"/>
</dbReference>
<dbReference type="RefSeq" id="WP_093113210.1">
    <property type="nucleotide sequence ID" value="NZ_FNGG01000003.1"/>
</dbReference>
<feature type="compositionally biased region" description="Polar residues" evidence="1">
    <location>
        <begin position="1"/>
        <end position="14"/>
    </location>
</feature>
<accession>A0A1H5N3W3</accession>
<dbReference type="AlphaFoldDB" id="A0A1H5N3W3"/>
<feature type="region of interest" description="Disordered" evidence="1">
    <location>
        <begin position="1"/>
        <end position="97"/>
    </location>
</feature>
<evidence type="ECO:0000256" key="1">
    <source>
        <dbReference type="SAM" id="MobiDB-lite"/>
    </source>
</evidence>
<evidence type="ECO:0000313" key="2">
    <source>
        <dbReference type="EMBL" id="SEE95637.1"/>
    </source>
</evidence>
<evidence type="ECO:0000313" key="3">
    <source>
        <dbReference type="Proteomes" id="UP000199448"/>
    </source>
</evidence>
<proteinExistence type="predicted"/>
<dbReference type="Proteomes" id="UP000199448">
    <property type="component" value="Unassembled WGS sequence"/>
</dbReference>
<keyword evidence="3" id="KW-1185">Reference proteome</keyword>
<reference evidence="2 3" key="1">
    <citation type="submission" date="2016-10" db="EMBL/GenBank/DDBJ databases">
        <authorList>
            <person name="de Groot N.N."/>
        </authorList>
    </citation>
    <scope>NUCLEOTIDE SEQUENCE [LARGE SCALE GENOMIC DNA]</scope>
    <source>
        <strain evidence="2 3">DSM 23553</strain>
    </source>
</reference>
<protein>
    <submittedName>
        <fullName evidence="2">Uncharacterized protein</fullName>
    </submittedName>
</protein>
<organism evidence="2 3">
    <name type="scientific">Salinimicrobium catena</name>
    <dbReference type="NCBI Taxonomy" id="390640"/>
    <lineage>
        <taxon>Bacteria</taxon>
        <taxon>Pseudomonadati</taxon>
        <taxon>Bacteroidota</taxon>
        <taxon>Flavobacteriia</taxon>
        <taxon>Flavobacteriales</taxon>
        <taxon>Flavobacteriaceae</taxon>
        <taxon>Salinimicrobium</taxon>
    </lineage>
</organism>
<dbReference type="STRING" id="390640.SAMN04488034_103276"/>
<name>A0A1H5N3W3_9FLAO</name>
<feature type="compositionally biased region" description="Polar residues" evidence="1">
    <location>
        <begin position="23"/>
        <end position="35"/>
    </location>
</feature>
<gene>
    <name evidence="2" type="ORF">SAMN04488034_103276</name>
</gene>